<dbReference type="InterPro" id="IPR057644">
    <property type="entry name" value="Beta-prop_WDR75_2nd"/>
</dbReference>
<keyword evidence="7 12" id="KW-0853">WD repeat</keyword>
<evidence type="ECO:0000256" key="1">
    <source>
        <dbReference type="ARBA" id="ARBA00002883"/>
    </source>
</evidence>
<evidence type="ECO:0000259" key="16">
    <source>
        <dbReference type="Pfam" id="PF23769"/>
    </source>
</evidence>
<dbReference type="PROSITE" id="PS00678">
    <property type="entry name" value="WD_REPEATS_1"/>
    <property type="match status" value="1"/>
</dbReference>
<keyword evidence="6" id="KW-0698">rRNA processing</keyword>
<comment type="similarity">
    <text evidence="3">Belongs to the UTP25 family.</text>
</comment>
<dbReference type="PANTHER" id="PTHR12933">
    <property type="entry name" value="ORF PROTEIN-RELATED"/>
    <property type="match status" value="1"/>
</dbReference>
<dbReference type="GO" id="GO:0000462">
    <property type="term" value="P:maturation of SSU-rRNA from tricistronic rRNA transcript (SSU-rRNA, 5.8S rRNA, LSU-rRNA)"/>
    <property type="evidence" value="ECO:0007669"/>
    <property type="project" value="TreeGrafter"/>
</dbReference>
<dbReference type="InterPro" id="IPR053939">
    <property type="entry name" value="UTP25_C"/>
</dbReference>
<feature type="domain" description="WD repeat-containing protein 75 second beta-propeller" evidence="16">
    <location>
        <begin position="483"/>
        <end position="603"/>
    </location>
</feature>
<keyword evidence="5" id="KW-0690">Ribosome biogenesis</keyword>
<dbReference type="Proteomes" id="UP000310189">
    <property type="component" value="Unassembled WGS sequence"/>
</dbReference>
<dbReference type="InterPro" id="IPR010678">
    <property type="entry name" value="UTP25"/>
</dbReference>
<dbReference type="Pfam" id="PF23869">
    <property type="entry name" value="Beta-prop_WDR75_1st"/>
    <property type="match status" value="1"/>
</dbReference>
<dbReference type="InterPro" id="IPR001680">
    <property type="entry name" value="WD40_rpt"/>
</dbReference>
<dbReference type="InterPro" id="IPR011047">
    <property type="entry name" value="Quinoprotein_ADH-like_sf"/>
</dbReference>
<dbReference type="Pfam" id="PF06862">
    <property type="entry name" value="Utp25_C"/>
    <property type="match status" value="1"/>
</dbReference>
<evidence type="ECO:0000313" key="17">
    <source>
        <dbReference type="EMBL" id="TIA91621.1"/>
    </source>
</evidence>
<evidence type="ECO:0000256" key="11">
    <source>
        <dbReference type="ARBA" id="ARBA00031846"/>
    </source>
</evidence>
<gene>
    <name evidence="17" type="ORF">E3P99_01038</name>
</gene>
<feature type="repeat" description="WD" evidence="12">
    <location>
        <begin position="309"/>
        <end position="344"/>
    </location>
</feature>
<reference evidence="17 18" key="1">
    <citation type="submission" date="2019-03" db="EMBL/GenBank/DDBJ databases">
        <title>Sequencing 23 genomes of Wallemia ichthyophaga.</title>
        <authorList>
            <person name="Gostincar C."/>
        </authorList>
    </citation>
    <scope>NUCLEOTIDE SEQUENCE [LARGE SCALE GENOMIC DNA]</scope>
    <source>
        <strain evidence="17 18">EXF-5753</strain>
    </source>
</reference>
<evidence type="ECO:0000256" key="4">
    <source>
        <dbReference type="ARBA" id="ARBA00015422"/>
    </source>
</evidence>
<dbReference type="GO" id="GO:0034511">
    <property type="term" value="F:U3 snoRNA binding"/>
    <property type="evidence" value="ECO:0007669"/>
    <property type="project" value="InterPro"/>
</dbReference>
<evidence type="ECO:0000259" key="14">
    <source>
        <dbReference type="Pfam" id="PF06862"/>
    </source>
</evidence>
<comment type="caution">
    <text evidence="17">The sequence shown here is derived from an EMBL/GenBank/DDBJ whole genome shotgun (WGS) entry which is preliminary data.</text>
</comment>
<dbReference type="Pfam" id="PF23769">
    <property type="entry name" value="Beta-prop_WDR75_2nd"/>
    <property type="match status" value="1"/>
</dbReference>
<evidence type="ECO:0000256" key="2">
    <source>
        <dbReference type="ARBA" id="ARBA00004604"/>
    </source>
</evidence>
<comment type="function">
    <text evidence="1">DEAD-box RNA helicase-like protein required for pre-18S rRNA processing, specifically at sites A0, A1, and A2.</text>
</comment>
<dbReference type="PROSITE" id="PS50082">
    <property type="entry name" value="WD_REPEATS_2"/>
    <property type="match status" value="2"/>
</dbReference>
<keyword evidence="9" id="KW-0539">Nucleus</keyword>
<protein>
    <recommendedName>
        <fullName evidence="4">U3 small nucleolar RNA-associated protein 25</fullName>
    </recommendedName>
    <alternativeName>
        <fullName evidence="11">U three protein 25</fullName>
    </alternativeName>
</protein>
<keyword evidence="10" id="KW-0687">Ribonucleoprotein</keyword>
<dbReference type="SUPFAM" id="SSF50998">
    <property type="entry name" value="Quinoprotein alcohol dehydrogenase-like"/>
    <property type="match status" value="1"/>
</dbReference>
<evidence type="ECO:0000256" key="5">
    <source>
        <dbReference type="ARBA" id="ARBA00022517"/>
    </source>
</evidence>
<dbReference type="InterPro" id="IPR019775">
    <property type="entry name" value="WD40_repeat_CS"/>
</dbReference>
<dbReference type="EMBL" id="SPNW01000011">
    <property type="protein sequence ID" value="TIA91621.1"/>
    <property type="molecule type" value="Genomic_DNA"/>
</dbReference>
<dbReference type="PANTHER" id="PTHR12933:SF0">
    <property type="entry name" value="U3 SMALL NUCLEOLAR RNA-ASSOCIATED PROTEIN 25 HOMOLOG"/>
    <property type="match status" value="1"/>
</dbReference>
<sequence>MKSTEEFMHKDRLDAIATGKDLNHPYLSNRPGISAISDTLKSLRLQSSQRIPTKFITSPSTLVVPSVDGKYLYVANESSIEIFNHSNLIHTINNAHNARITALQTLQYDPHKLISAGLDGTVIMWDILESTPIKHITYYSPITHMLVQQSASDRRQTTLFIALNKLAARPKASDGSDRPPVVNSIYYKLVWSHSDSIKKKSVLLGQTRPASSIDIDDELLIAQCGKKLNVSHHTKEDKAKRAFVKFITNEKHNLTAIDPQHEFVVTTESTSGKLHLWPYNNVGDNMPMKAQTGPQWHGGFQNHCPTEIVHWHSNSVKALTFTPEGSFLLSGGDEGVLVRWHIRSNGGRLMKKDFLPRLGSAIVSITCYDESNWVVGLADSTKLFVDGSQWRVDHVVRGVVVPAIAAKDERIPMTVTSNNKIIMPSSHSSVLQIYDTATNKSEELEVSPTNRIHNKFSDAEPPKGRVEDVASCNGWLATLDSAAIKVWHLDEQSGKYQLNTRIDKPHGGAPVTSLAWSNNSNQPPTLATVGDDRKCRLWRAEPLEYRPKSLGKIKSVVREGQVSYSLFATINYKDEAVKQVLFSPDSTLLVLVHEHFLSLWNPTAVYAGRNGPTILKVLSGEGLTLNEAVFVGGSNIAVRATAGQRDSSHGVCLVYDLTSCQCVYTNSFVYSTPQILSHSNSKKFAVISGATRPRINTEDDKNAADRENILSKSAVCTQMSLFSVGDNGQVVKEKVVEFDNTYFKYAFLPLSSDFNMVGLATTHDEFTRGETDRESLKLGSKGAVLIGEEAATIDLRKRDEEDAKLPSSNMFEEIFGRFDDHLAKASGSKIEADSGFVSTASSASALKHLFDGPSHLLPGPQIMYSDFLEGFLPKRAGGDVGDKSTAILWDASTQGVNGTADADMDVDSNAVSQPDAESNRQIVMVGASTTHEDLAVKLLTLINESASRSTNPNKRIRFDVEDRPKLGKKKRVSTGSEGDAKAVEADLVPAENTEDTEENAVSAAAAESTQAELAQDEDEEESKDTLYTHFGAQPTNLTDESVSKAVENKWIASSSSNCLGRCTDFAIDDAKKNDSVFVSPKFTQRVGNKEFLHLLGSYKDIFHNHLSHAQNESMRKDLTLHIHNHLLRTRRRVLKNNEKLAHFHADQAKKDKQEDAPECPDQGFTRPKVLILTPFRNTALGWLKDLISNSPTSQTDNKGRLFQEFSLPKGAVDKIAESAPGTYPEDHINTFVGNIDDNFRIGLKLTRKSFKPYSEFYSSDIILASPLGLKLAMEKSKDSDYLSSIEIVIGDKLDVVSMQNWQHLTEIFENLNNIPKDGHGCDFARVKPWYLDNKAKYLRQSILLSAYEIPEMRNLFNRHCHNVDGKIRTETRYNGTLGEVSSGIKQSFYRFDVDSLIDEPDNRFNEFVNKSLPALQKSAVSSSHTLIFVSSYFEFVRVRNHLKDNGVSFAALSEYSTNKEISRVRTAFFKNEVSFLVLTERFHFFRRYRIRGSLSSFFYSLPDHAAFYPEIVNMGLDKDKGVDESDLQSIALYSKADYLKLQRIVGTTDAKMMVKQGTDDRFSYN</sequence>
<feature type="region of interest" description="Disordered" evidence="13">
    <location>
        <begin position="967"/>
        <end position="1023"/>
    </location>
</feature>
<name>A0A4T0FSW6_9BASI</name>
<feature type="domain" description="UTP25 C-terminal" evidence="14">
    <location>
        <begin position="1377"/>
        <end position="1557"/>
    </location>
</feature>
<keyword evidence="8" id="KW-0677">Repeat</keyword>
<evidence type="ECO:0000256" key="9">
    <source>
        <dbReference type="ARBA" id="ARBA00023242"/>
    </source>
</evidence>
<dbReference type="InterPro" id="IPR015943">
    <property type="entry name" value="WD40/YVTN_repeat-like_dom_sf"/>
</dbReference>
<evidence type="ECO:0000256" key="6">
    <source>
        <dbReference type="ARBA" id="ARBA00022552"/>
    </source>
</evidence>
<dbReference type="OrthoDB" id="10264378at2759"/>
<evidence type="ECO:0000256" key="7">
    <source>
        <dbReference type="ARBA" id="ARBA00022574"/>
    </source>
</evidence>
<dbReference type="PROSITE" id="PS50294">
    <property type="entry name" value="WD_REPEATS_REGION"/>
    <property type="match status" value="1"/>
</dbReference>
<evidence type="ECO:0000256" key="10">
    <source>
        <dbReference type="ARBA" id="ARBA00023274"/>
    </source>
</evidence>
<evidence type="ECO:0000313" key="18">
    <source>
        <dbReference type="Proteomes" id="UP000310189"/>
    </source>
</evidence>
<dbReference type="Gene3D" id="2.130.10.10">
    <property type="entry name" value="YVTN repeat-like/Quinoprotein amine dehydrogenase"/>
    <property type="match status" value="3"/>
</dbReference>
<dbReference type="GO" id="GO:0019843">
    <property type="term" value="F:rRNA binding"/>
    <property type="evidence" value="ECO:0007669"/>
    <property type="project" value="TreeGrafter"/>
</dbReference>
<comment type="subcellular location">
    <subcellularLocation>
        <location evidence="2">Nucleus</location>
        <location evidence="2">Nucleolus</location>
    </subcellularLocation>
</comment>
<evidence type="ECO:0000256" key="13">
    <source>
        <dbReference type="SAM" id="MobiDB-lite"/>
    </source>
</evidence>
<dbReference type="SUPFAM" id="SSF50969">
    <property type="entry name" value="YVTN repeat-like/Quinoprotein amine dehydrogenase"/>
    <property type="match status" value="1"/>
</dbReference>
<organism evidence="17 18">
    <name type="scientific">Wallemia hederae</name>
    <dbReference type="NCBI Taxonomy" id="1540922"/>
    <lineage>
        <taxon>Eukaryota</taxon>
        <taxon>Fungi</taxon>
        <taxon>Dikarya</taxon>
        <taxon>Basidiomycota</taxon>
        <taxon>Wallemiomycotina</taxon>
        <taxon>Wallemiomycetes</taxon>
        <taxon>Wallemiales</taxon>
        <taxon>Wallemiaceae</taxon>
        <taxon>Wallemia</taxon>
    </lineage>
</organism>
<dbReference type="InterPro" id="IPR053940">
    <property type="entry name" value="UTP25_NTPase-like"/>
</dbReference>
<dbReference type="SMART" id="SM00320">
    <property type="entry name" value="WD40"/>
    <property type="match status" value="4"/>
</dbReference>
<feature type="repeat" description="WD" evidence="12">
    <location>
        <begin position="93"/>
        <end position="135"/>
    </location>
</feature>
<accession>A0A4T0FSW6</accession>
<keyword evidence="18" id="KW-1185">Reference proteome</keyword>
<evidence type="ECO:0000256" key="3">
    <source>
        <dbReference type="ARBA" id="ARBA00009223"/>
    </source>
</evidence>
<dbReference type="GO" id="GO:0032040">
    <property type="term" value="C:small-subunit processome"/>
    <property type="evidence" value="ECO:0007669"/>
    <property type="project" value="TreeGrafter"/>
</dbReference>
<evidence type="ECO:0000256" key="12">
    <source>
        <dbReference type="PROSITE-ProRule" id="PRU00221"/>
    </source>
</evidence>
<proteinExistence type="inferred from homology"/>
<feature type="compositionally biased region" description="Low complexity" evidence="13">
    <location>
        <begin position="999"/>
        <end position="1013"/>
    </location>
</feature>
<dbReference type="Pfam" id="PF22916">
    <property type="entry name" value="UTP25_NTPase-like"/>
    <property type="match status" value="1"/>
</dbReference>
<dbReference type="InterPro" id="IPR011044">
    <property type="entry name" value="Quino_amine_DH_bsu"/>
</dbReference>
<evidence type="ECO:0000259" key="15">
    <source>
        <dbReference type="Pfam" id="PF22916"/>
    </source>
</evidence>
<feature type="domain" description="UTP25 NTP hydrolase-like" evidence="15">
    <location>
        <begin position="1098"/>
        <end position="1367"/>
    </location>
</feature>
<evidence type="ECO:0000256" key="8">
    <source>
        <dbReference type="ARBA" id="ARBA00022737"/>
    </source>
</evidence>